<feature type="active site" description="Proton acceptor" evidence="6">
    <location>
        <position position="357"/>
    </location>
</feature>
<dbReference type="InterPro" id="IPR020610">
    <property type="entry name" value="Thiolase_AS"/>
</dbReference>
<dbReference type="GO" id="GO:0005739">
    <property type="term" value="C:mitochondrion"/>
    <property type="evidence" value="ECO:0007669"/>
    <property type="project" value="TreeGrafter"/>
</dbReference>
<organism evidence="10 11">
    <name type="scientific">Blyttiomyces helicus</name>
    <dbReference type="NCBI Taxonomy" id="388810"/>
    <lineage>
        <taxon>Eukaryota</taxon>
        <taxon>Fungi</taxon>
        <taxon>Fungi incertae sedis</taxon>
        <taxon>Chytridiomycota</taxon>
        <taxon>Chytridiomycota incertae sedis</taxon>
        <taxon>Chytridiomycetes</taxon>
        <taxon>Chytridiomycetes incertae sedis</taxon>
        <taxon>Blyttiomyces</taxon>
    </lineage>
</organism>
<evidence type="ECO:0000256" key="6">
    <source>
        <dbReference type="PIRSR" id="PIRSR000429-1"/>
    </source>
</evidence>
<protein>
    <recommendedName>
        <fullName evidence="2">acetyl-CoA C-acetyltransferase</fullName>
        <ecNumber evidence="2">2.3.1.9</ecNumber>
    </recommendedName>
</protein>
<keyword evidence="11" id="KW-1185">Reference proteome</keyword>
<comment type="similarity">
    <text evidence="1 7">Belongs to the thiolase-like superfamily. Thiolase family.</text>
</comment>
<dbReference type="Pfam" id="PF00108">
    <property type="entry name" value="Thiolase_N"/>
    <property type="match status" value="1"/>
</dbReference>
<keyword evidence="4 7" id="KW-0012">Acyltransferase</keyword>
<dbReference type="InterPro" id="IPR016039">
    <property type="entry name" value="Thiolase-like"/>
</dbReference>
<dbReference type="PANTHER" id="PTHR18919:SF165">
    <property type="entry name" value="ACETYL-COA ACETYLTRANSFERASE"/>
    <property type="match status" value="1"/>
</dbReference>
<dbReference type="InterPro" id="IPR020613">
    <property type="entry name" value="Thiolase_CS"/>
</dbReference>
<keyword evidence="3 7" id="KW-0808">Transferase</keyword>
<feature type="active site" description="Proton acceptor" evidence="6">
    <location>
        <position position="387"/>
    </location>
</feature>
<sequence length="401" mass="40833">MTVPSESTNDQVYIVSAVRTPIGGFGGSLASLTATELGGLAIKGAVEKAKISPSDVEEVYFGNVVSAGLGQNPARQSAIAATLPNTVPCTTVNKVCASGMKAIHLARLTLKVQEASIVVAGGTESMSNVPFYLPKMRWGGKFGHGAVVDGLAKDGLEDAWTGEAMGIAAEACATEYGIGREEQDDYAIRSYERGQAATRDGDFNDEIVPVEIPGARGKAGKIVTADDEVANLNAVKLRTVRPAFSSTGTVTAPNSSTLSDGAAALVLASSSAVSRLSLTPIARILSTADAAQEPAKFTTTPALAIPIALTRAGLTLADVDCFEINEAFSVVALANAKILNLDAEKVNILGGAVALGHPLGCSGARIVATLLSALKKRGGRIGVAAVCNGGGGASAIVVERL</sequence>
<evidence type="ECO:0000259" key="8">
    <source>
        <dbReference type="Pfam" id="PF00108"/>
    </source>
</evidence>
<evidence type="ECO:0000256" key="7">
    <source>
        <dbReference type="RuleBase" id="RU003557"/>
    </source>
</evidence>
<evidence type="ECO:0000313" key="10">
    <source>
        <dbReference type="EMBL" id="RKO91277.1"/>
    </source>
</evidence>
<dbReference type="Pfam" id="PF02803">
    <property type="entry name" value="Thiolase_C"/>
    <property type="match status" value="1"/>
</dbReference>
<feature type="domain" description="Thiolase C-terminal" evidence="9">
    <location>
        <begin position="278"/>
        <end position="400"/>
    </location>
</feature>
<dbReference type="PANTHER" id="PTHR18919">
    <property type="entry name" value="ACETYL-COA C-ACYLTRANSFERASE"/>
    <property type="match status" value="1"/>
</dbReference>
<dbReference type="InterPro" id="IPR020616">
    <property type="entry name" value="Thiolase_N"/>
</dbReference>
<dbReference type="NCBIfam" id="TIGR01930">
    <property type="entry name" value="AcCoA-C-Actrans"/>
    <property type="match status" value="1"/>
</dbReference>
<dbReference type="AlphaFoldDB" id="A0A4V1IRU5"/>
<evidence type="ECO:0000256" key="3">
    <source>
        <dbReference type="ARBA" id="ARBA00022679"/>
    </source>
</evidence>
<dbReference type="OrthoDB" id="5404651at2759"/>
<dbReference type="InterPro" id="IPR020615">
    <property type="entry name" value="Thiolase_acyl_enz_int_AS"/>
</dbReference>
<dbReference type="PROSITE" id="PS00099">
    <property type="entry name" value="THIOLASE_3"/>
    <property type="match status" value="1"/>
</dbReference>
<accession>A0A4V1IRU5</accession>
<dbReference type="GO" id="GO:0006635">
    <property type="term" value="P:fatty acid beta-oxidation"/>
    <property type="evidence" value="ECO:0007669"/>
    <property type="project" value="TreeGrafter"/>
</dbReference>
<dbReference type="EC" id="2.3.1.9" evidence="2"/>
<evidence type="ECO:0000256" key="5">
    <source>
        <dbReference type="ARBA" id="ARBA00037924"/>
    </source>
</evidence>
<dbReference type="GO" id="GO:0006696">
    <property type="term" value="P:ergosterol biosynthetic process"/>
    <property type="evidence" value="ECO:0007669"/>
    <property type="project" value="TreeGrafter"/>
</dbReference>
<dbReference type="Gene3D" id="3.40.47.10">
    <property type="match status" value="1"/>
</dbReference>
<dbReference type="InterPro" id="IPR020617">
    <property type="entry name" value="Thiolase_C"/>
</dbReference>
<evidence type="ECO:0000313" key="11">
    <source>
        <dbReference type="Proteomes" id="UP000269721"/>
    </source>
</evidence>
<evidence type="ECO:0000259" key="9">
    <source>
        <dbReference type="Pfam" id="PF02803"/>
    </source>
</evidence>
<dbReference type="Proteomes" id="UP000269721">
    <property type="component" value="Unassembled WGS sequence"/>
</dbReference>
<evidence type="ECO:0000256" key="2">
    <source>
        <dbReference type="ARBA" id="ARBA00012705"/>
    </source>
</evidence>
<evidence type="ECO:0000256" key="4">
    <source>
        <dbReference type="ARBA" id="ARBA00023315"/>
    </source>
</evidence>
<dbReference type="EMBL" id="KZ995142">
    <property type="protein sequence ID" value="RKO91277.1"/>
    <property type="molecule type" value="Genomic_DNA"/>
</dbReference>
<dbReference type="GO" id="GO:0003985">
    <property type="term" value="F:acetyl-CoA C-acetyltransferase activity"/>
    <property type="evidence" value="ECO:0007669"/>
    <property type="project" value="UniProtKB-EC"/>
</dbReference>
<evidence type="ECO:0000256" key="1">
    <source>
        <dbReference type="ARBA" id="ARBA00010982"/>
    </source>
</evidence>
<comment type="pathway">
    <text evidence="5">Metabolic intermediate biosynthesis; (R)-mevalonate biosynthesis; (R)-mevalonate from acetyl-CoA: step 1/3.</text>
</comment>
<dbReference type="SUPFAM" id="SSF53901">
    <property type="entry name" value="Thiolase-like"/>
    <property type="match status" value="2"/>
</dbReference>
<dbReference type="InterPro" id="IPR002155">
    <property type="entry name" value="Thiolase"/>
</dbReference>
<feature type="domain" description="Thiolase N-terminal" evidence="8">
    <location>
        <begin position="12"/>
        <end position="270"/>
    </location>
</feature>
<dbReference type="PIRSF" id="PIRSF000429">
    <property type="entry name" value="Ac-CoA_Ac_transf"/>
    <property type="match status" value="1"/>
</dbReference>
<feature type="active site" description="Acyl-thioester intermediate" evidence="6">
    <location>
        <position position="96"/>
    </location>
</feature>
<dbReference type="PROSITE" id="PS00737">
    <property type="entry name" value="THIOLASE_2"/>
    <property type="match status" value="1"/>
</dbReference>
<name>A0A4V1IRU5_9FUNG</name>
<dbReference type="FunFam" id="3.40.47.10:FF:000007">
    <property type="entry name" value="acetyl-CoA acetyltransferase, mitochondrial"/>
    <property type="match status" value="1"/>
</dbReference>
<gene>
    <name evidence="10" type="ORF">BDK51DRAFT_39088</name>
</gene>
<dbReference type="PROSITE" id="PS00098">
    <property type="entry name" value="THIOLASE_1"/>
    <property type="match status" value="1"/>
</dbReference>
<dbReference type="CDD" id="cd00751">
    <property type="entry name" value="thiolase"/>
    <property type="match status" value="1"/>
</dbReference>
<proteinExistence type="inferred from homology"/>
<reference evidence="11" key="1">
    <citation type="journal article" date="2018" name="Nat. Microbiol.">
        <title>Leveraging single-cell genomics to expand the fungal tree of life.</title>
        <authorList>
            <person name="Ahrendt S.R."/>
            <person name="Quandt C.A."/>
            <person name="Ciobanu D."/>
            <person name="Clum A."/>
            <person name="Salamov A."/>
            <person name="Andreopoulos B."/>
            <person name="Cheng J.F."/>
            <person name="Woyke T."/>
            <person name="Pelin A."/>
            <person name="Henrissat B."/>
            <person name="Reynolds N.K."/>
            <person name="Benny G.L."/>
            <person name="Smith M.E."/>
            <person name="James T.Y."/>
            <person name="Grigoriev I.V."/>
        </authorList>
    </citation>
    <scope>NUCLEOTIDE SEQUENCE [LARGE SCALE GENOMIC DNA]</scope>
</reference>